<dbReference type="Proteomes" id="UP000318138">
    <property type="component" value="Chromosome"/>
</dbReference>
<evidence type="ECO:0000313" key="2">
    <source>
        <dbReference type="Proteomes" id="UP000318138"/>
    </source>
</evidence>
<dbReference type="EMBL" id="CP041372">
    <property type="protein sequence ID" value="QKS72803.1"/>
    <property type="molecule type" value="Genomic_DNA"/>
</dbReference>
<dbReference type="PROSITE" id="PS51257">
    <property type="entry name" value="PROKAR_LIPOPROTEIN"/>
    <property type="match status" value="1"/>
</dbReference>
<name>A0A859FHH9_9BACI</name>
<sequence length="155" mass="17908">MKEQYFKLFIGFALLLLIVACSTETQEELMREAPSTELTIEHIEGNYVGARFDEETFRADFDSFTLHPDNEYYAPRRNYDQYWNDDLLLSIDQSTKIVLQVSVLENSEATLPEANILLLDQQSRKSNRLLEGTTIHIATRNRISTYSDTSTMIVT</sequence>
<evidence type="ECO:0000313" key="1">
    <source>
        <dbReference type="EMBL" id="QKS72803.1"/>
    </source>
</evidence>
<accession>A0A859FHH9</accession>
<organism evidence="1 2">
    <name type="scientific">Paenalkalicoccus suaedae</name>
    <dbReference type="NCBI Taxonomy" id="2592382"/>
    <lineage>
        <taxon>Bacteria</taxon>
        <taxon>Bacillati</taxon>
        <taxon>Bacillota</taxon>
        <taxon>Bacilli</taxon>
        <taxon>Bacillales</taxon>
        <taxon>Bacillaceae</taxon>
        <taxon>Paenalkalicoccus</taxon>
    </lineage>
</organism>
<proteinExistence type="predicted"/>
<reference evidence="2" key="1">
    <citation type="submission" date="2019-07" db="EMBL/GenBank/DDBJ databases">
        <title>Bacillus alkalisoli sp. nov. isolated from saline soil.</title>
        <authorList>
            <person name="Sun J.-Q."/>
            <person name="Xu L."/>
        </authorList>
    </citation>
    <scope>NUCLEOTIDE SEQUENCE [LARGE SCALE GENOMIC DNA]</scope>
    <source>
        <strain evidence="2">M4U3P1</strain>
    </source>
</reference>
<keyword evidence="2" id="KW-1185">Reference proteome</keyword>
<protein>
    <submittedName>
        <fullName evidence="1">Uncharacterized protein</fullName>
    </submittedName>
</protein>
<dbReference type="KEGG" id="psua:FLK61_40040"/>
<dbReference type="AlphaFoldDB" id="A0A859FHH9"/>
<gene>
    <name evidence="1" type="ORF">FLK61_40040</name>
</gene>
<dbReference type="RefSeq" id="WP_176010770.1">
    <property type="nucleotide sequence ID" value="NZ_CP041372.2"/>
</dbReference>